<feature type="transmembrane region" description="Helical" evidence="4">
    <location>
        <begin position="21"/>
        <end position="42"/>
    </location>
</feature>
<evidence type="ECO:0000256" key="4">
    <source>
        <dbReference type="SAM" id="Phobius"/>
    </source>
</evidence>
<dbReference type="NCBIfam" id="TIGR02532">
    <property type="entry name" value="IV_pilin_GFxxxE"/>
    <property type="match status" value="1"/>
</dbReference>
<comment type="caution">
    <text evidence="5">The sequence shown here is derived from an EMBL/GenBank/DDBJ whole genome shotgun (WGS) entry which is preliminary data.</text>
</comment>
<keyword evidence="4" id="KW-1133">Transmembrane helix</keyword>
<protein>
    <recommendedName>
        <fullName evidence="7">Prepilin-type N-terminal cleavage/methylation domain-containing protein</fullName>
    </recommendedName>
</protein>
<dbReference type="PROSITE" id="PS00409">
    <property type="entry name" value="PROKAR_NTER_METHYL"/>
    <property type="match status" value="1"/>
</dbReference>
<keyword evidence="4" id="KW-0472">Membrane</keyword>
<evidence type="ECO:0000256" key="3">
    <source>
        <dbReference type="SAM" id="MobiDB-lite"/>
    </source>
</evidence>
<organism evidence="5 6">
    <name type="scientific">Paenibacillus helianthi</name>
    <dbReference type="NCBI Taxonomy" id="1349432"/>
    <lineage>
        <taxon>Bacteria</taxon>
        <taxon>Bacillati</taxon>
        <taxon>Bacillota</taxon>
        <taxon>Bacilli</taxon>
        <taxon>Bacillales</taxon>
        <taxon>Paenibacillaceae</taxon>
        <taxon>Paenibacillus</taxon>
    </lineage>
</organism>
<comment type="subcellular location">
    <subcellularLocation>
        <location evidence="1">Cell surface</location>
    </subcellularLocation>
</comment>
<keyword evidence="4" id="KW-0812">Transmembrane</keyword>
<evidence type="ECO:0008006" key="7">
    <source>
        <dbReference type="Google" id="ProtNLM"/>
    </source>
</evidence>
<dbReference type="InterPro" id="IPR045584">
    <property type="entry name" value="Pilin-like"/>
</dbReference>
<dbReference type="EMBL" id="LVWI01000043">
    <property type="protein sequence ID" value="OKP85781.1"/>
    <property type="molecule type" value="Genomic_DNA"/>
</dbReference>
<dbReference type="Gene3D" id="3.30.700.10">
    <property type="entry name" value="Glycoprotein, Type 4 Pilin"/>
    <property type="match status" value="1"/>
</dbReference>
<feature type="region of interest" description="Disordered" evidence="3">
    <location>
        <begin position="138"/>
        <end position="158"/>
    </location>
</feature>
<name>A0ABX3EP97_9BACL</name>
<dbReference type="InterPro" id="IPR012902">
    <property type="entry name" value="N_methyl_site"/>
</dbReference>
<dbReference type="Pfam" id="PF07963">
    <property type="entry name" value="N_methyl"/>
    <property type="match status" value="1"/>
</dbReference>
<proteinExistence type="predicted"/>
<evidence type="ECO:0000313" key="6">
    <source>
        <dbReference type="Proteomes" id="UP000186058"/>
    </source>
</evidence>
<keyword evidence="2" id="KW-0178">Competence</keyword>
<sequence length="158" mass="16610">MLAQAMKRRLSKEENQKGFTLIELLAVIVILGIIAVIAIPMITNVISNSRKDSDVATAKQIYDAARLYVTSEKEGKFAVSGGLSVTIGPKATTTSLMGMGYLDSPLYLPSTKAAIVGGSVSFNPDGSLNLVTLDTGTTDPDPFTATEVLSGEPASSRQ</sequence>
<evidence type="ECO:0000256" key="2">
    <source>
        <dbReference type="ARBA" id="ARBA00023287"/>
    </source>
</evidence>
<accession>A0ABX3EP97</accession>
<dbReference type="RefSeq" id="WP_074107894.1">
    <property type="nucleotide sequence ID" value="NZ_LVWI01000043.1"/>
</dbReference>
<evidence type="ECO:0000256" key="1">
    <source>
        <dbReference type="ARBA" id="ARBA00004241"/>
    </source>
</evidence>
<evidence type="ECO:0000313" key="5">
    <source>
        <dbReference type="EMBL" id="OKP85781.1"/>
    </source>
</evidence>
<reference evidence="5 6" key="1">
    <citation type="submission" date="2016-03" db="EMBL/GenBank/DDBJ databases">
        <authorList>
            <person name="Sant'Anna F.H."/>
            <person name="Ambrosini A."/>
            <person name="Souza R."/>
            <person name="Bach E."/>
            <person name="Fernandes G."/>
            <person name="Balsanelli E."/>
            <person name="Baura V.A."/>
            <person name="Souza E.M."/>
            <person name="Passaglia L."/>
        </authorList>
    </citation>
    <scope>NUCLEOTIDE SEQUENCE [LARGE SCALE GENOMIC DNA]</scope>
    <source>
        <strain evidence="5 6">P26E</strain>
    </source>
</reference>
<gene>
    <name evidence="5" type="ORF">A3844_15625</name>
</gene>
<dbReference type="SUPFAM" id="SSF54523">
    <property type="entry name" value="Pili subunits"/>
    <property type="match status" value="1"/>
</dbReference>
<keyword evidence="6" id="KW-1185">Reference proteome</keyword>
<dbReference type="PANTHER" id="PTHR30093">
    <property type="entry name" value="GENERAL SECRETION PATHWAY PROTEIN G"/>
    <property type="match status" value="1"/>
</dbReference>
<dbReference type="Proteomes" id="UP000186058">
    <property type="component" value="Unassembled WGS sequence"/>
</dbReference>